<organism evidence="1 2">
    <name type="scientific">Gimesia aquarii</name>
    <dbReference type="NCBI Taxonomy" id="2527964"/>
    <lineage>
        <taxon>Bacteria</taxon>
        <taxon>Pseudomonadati</taxon>
        <taxon>Planctomycetota</taxon>
        <taxon>Planctomycetia</taxon>
        <taxon>Planctomycetales</taxon>
        <taxon>Planctomycetaceae</taxon>
        <taxon>Gimesia</taxon>
    </lineage>
</organism>
<keyword evidence="2" id="KW-1185">Reference proteome</keyword>
<gene>
    <name evidence="1" type="ORF">V202x_20420</name>
</gene>
<dbReference type="OrthoDB" id="289843at2"/>
<dbReference type="Proteomes" id="UP000318384">
    <property type="component" value="Chromosome"/>
</dbReference>
<reference evidence="1 2" key="1">
    <citation type="submission" date="2019-03" db="EMBL/GenBank/DDBJ databases">
        <title>Deep-cultivation of Planctomycetes and their phenomic and genomic characterization uncovers novel biology.</title>
        <authorList>
            <person name="Wiegand S."/>
            <person name="Jogler M."/>
            <person name="Boedeker C."/>
            <person name="Pinto D."/>
            <person name="Vollmers J."/>
            <person name="Rivas-Marin E."/>
            <person name="Kohn T."/>
            <person name="Peeters S.H."/>
            <person name="Heuer A."/>
            <person name="Rast P."/>
            <person name="Oberbeckmann S."/>
            <person name="Bunk B."/>
            <person name="Jeske O."/>
            <person name="Meyerdierks A."/>
            <person name="Storesund J.E."/>
            <person name="Kallscheuer N."/>
            <person name="Luecker S."/>
            <person name="Lage O.M."/>
            <person name="Pohl T."/>
            <person name="Merkel B.J."/>
            <person name="Hornburger P."/>
            <person name="Mueller R.-W."/>
            <person name="Bruemmer F."/>
            <person name="Labrenz M."/>
            <person name="Spormann A.M."/>
            <person name="Op den Camp H."/>
            <person name="Overmann J."/>
            <person name="Amann R."/>
            <person name="Jetten M.S.M."/>
            <person name="Mascher T."/>
            <person name="Medema M.H."/>
            <person name="Devos D.P."/>
            <person name="Kaster A.-K."/>
            <person name="Ovreas L."/>
            <person name="Rohde M."/>
            <person name="Galperin M.Y."/>
            <person name="Jogler C."/>
        </authorList>
    </citation>
    <scope>NUCLEOTIDE SEQUENCE [LARGE SCALE GENOMIC DNA]</scope>
    <source>
        <strain evidence="1 2">V202</strain>
    </source>
</reference>
<dbReference type="AlphaFoldDB" id="A0A517WTW0"/>
<evidence type="ECO:0000313" key="2">
    <source>
        <dbReference type="Proteomes" id="UP000318384"/>
    </source>
</evidence>
<dbReference type="RefSeq" id="WP_145173727.1">
    <property type="nucleotide sequence ID" value="NZ_CP037422.1"/>
</dbReference>
<accession>A0A517WTW0</accession>
<protein>
    <submittedName>
        <fullName evidence="1">Uncharacterized protein</fullName>
    </submittedName>
</protein>
<dbReference type="EMBL" id="CP037422">
    <property type="protein sequence ID" value="QDU08672.1"/>
    <property type="molecule type" value="Genomic_DNA"/>
</dbReference>
<proteinExistence type="predicted"/>
<evidence type="ECO:0000313" key="1">
    <source>
        <dbReference type="EMBL" id="QDU08672.1"/>
    </source>
</evidence>
<name>A0A517WTW0_9PLAN</name>
<sequence length="229" mass="26716">MVLWGKHPESKMGTTRKKFEAAFRLLLDASYYSSTTKRPIWDYAVELSCLQKAGLTYNDLRWLSCQGYLKHAKEVTIQEDDGRDFRPSGNMTFGRRTCFVLTDEGLEFAENLQIPQNASEEAFSRPLDELHRTEIKPIWHDIRRELWFGQSLVKRFKWPAINQEMILMVFHEEGWPTRIDDPLPPKEEVDTKRRLNDTIKSLNRNQAAPLIRFRGDGTGEGIIWEVPTS</sequence>